<comment type="pathway">
    <text evidence="2">Glycolipid biosynthesis; glycosylphosphatidylinositol-anchor biosynthesis.</text>
</comment>
<evidence type="ECO:0000313" key="12">
    <source>
        <dbReference type="Proteomes" id="UP000539146"/>
    </source>
</evidence>
<protein>
    <recommendedName>
        <fullName evidence="13">Glycosyltransferase RgtA/B/C/D-like domain-containing protein</fullName>
    </recommendedName>
</protein>
<comment type="caution">
    <text evidence="11">The sequence shown here is derived from an EMBL/GenBank/DDBJ whole genome shotgun (WGS) entry which is preliminary data.</text>
</comment>
<dbReference type="AlphaFoldDB" id="A0A850DYA9"/>
<dbReference type="GO" id="GO:0004376">
    <property type="term" value="F:GPI mannosyltransferase activity"/>
    <property type="evidence" value="ECO:0007669"/>
    <property type="project" value="InterPro"/>
</dbReference>
<keyword evidence="5" id="KW-0808">Transferase</keyword>
<evidence type="ECO:0000256" key="1">
    <source>
        <dbReference type="ARBA" id="ARBA00004477"/>
    </source>
</evidence>
<evidence type="ECO:0000256" key="8">
    <source>
        <dbReference type="ARBA" id="ARBA00022989"/>
    </source>
</evidence>
<feature type="transmembrane region" description="Helical" evidence="10">
    <location>
        <begin position="183"/>
        <end position="212"/>
    </location>
</feature>
<organism evidence="11 12">
    <name type="scientific">Curtobacterium citreum</name>
    <dbReference type="NCBI Taxonomy" id="2036"/>
    <lineage>
        <taxon>Bacteria</taxon>
        <taxon>Bacillati</taxon>
        <taxon>Actinomycetota</taxon>
        <taxon>Actinomycetes</taxon>
        <taxon>Micrococcales</taxon>
        <taxon>Microbacteriaceae</taxon>
        <taxon>Curtobacterium</taxon>
    </lineage>
</organism>
<dbReference type="GO" id="GO:0016020">
    <property type="term" value="C:membrane"/>
    <property type="evidence" value="ECO:0007669"/>
    <property type="project" value="GOC"/>
</dbReference>
<dbReference type="Proteomes" id="UP000539146">
    <property type="component" value="Unassembled WGS sequence"/>
</dbReference>
<evidence type="ECO:0000256" key="3">
    <source>
        <dbReference type="ARBA" id="ARBA00022502"/>
    </source>
</evidence>
<evidence type="ECO:0000256" key="6">
    <source>
        <dbReference type="ARBA" id="ARBA00022692"/>
    </source>
</evidence>
<dbReference type="EMBL" id="JABMCG010000123">
    <property type="protein sequence ID" value="NUU29408.1"/>
    <property type="molecule type" value="Genomic_DNA"/>
</dbReference>
<gene>
    <name evidence="11" type="ORF">HP467_15040</name>
</gene>
<dbReference type="GO" id="GO:0000009">
    <property type="term" value="F:alpha-1,6-mannosyltransferase activity"/>
    <property type="evidence" value="ECO:0007669"/>
    <property type="project" value="InterPro"/>
</dbReference>
<feature type="transmembrane region" description="Helical" evidence="10">
    <location>
        <begin position="224"/>
        <end position="245"/>
    </location>
</feature>
<evidence type="ECO:0000256" key="4">
    <source>
        <dbReference type="ARBA" id="ARBA00022676"/>
    </source>
</evidence>
<feature type="transmembrane region" description="Helical" evidence="10">
    <location>
        <begin position="84"/>
        <end position="105"/>
    </location>
</feature>
<evidence type="ECO:0000256" key="10">
    <source>
        <dbReference type="SAM" id="Phobius"/>
    </source>
</evidence>
<evidence type="ECO:0000256" key="2">
    <source>
        <dbReference type="ARBA" id="ARBA00004687"/>
    </source>
</evidence>
<keyword evidence="8 10" id="KW-1133">Transmembrane helix</keyword>
<accession>A0A850DYA9</accession>
<feature type="transmembrane region" description="Helical" evidence="10">
    <location>
        <begin position="363"/>
        <end position="384"/>
    </location>
</feature>
<keyword evidence="9 10" id="KW-0472">Membrane</keyword>
<keyword evidence="6 10" id="KW-0812">Transmembrane</keyword>
<comment type="subcellular location">
    <subcellularLocation>
        <location evidence="1">Endoplasmic reticulum membrane</location>
        <topology evidence="1">Multi-pass membrane protein</topology>
    </subcellularLocation>
</comment>
<keyword evidence="4" id="KW-0328">Glycosyltransferase</keyword>
<feature type="transmembrane region" description="Helical" evidence="10">
    <location>
        <begin position="291"/>
        <end position="310"/>
    </location>
</feature>
<evidence type="ECO:0000256" key="5">
    <source>
        <dbReference type="ARBA" id="ARBA00022679"/>
    </source>
</evidence>
<evidence type="ECO:0000256" key="7">
    <source>
        <dbReference type="ARBA" id="ARBA00022824"/>
    </source>
</evidence>
<dbReference type="InterPro" id="IPR007315">
    <property type="entry name" value="PIG-V/Gpi18"/>
</dbReference>
<evidence type="ECO:0008006" key="13">
    <source>
        <dbReference type="Google" id="ProtNLM"/>
    </source>
</evidence>
<dbReference type="PANTHER" id="PTHR12468">
    <property type="entry name" value="GPI MANNOSYLTRANSFERASE 2"/>
    <property type="match status" value="1"/>
</dbReference>
<dbReference type="RefSeq" id="WP_175326671.1">
    <property type="nucleotide sequence ID" value="NZ_BAAAWP010000001.1"/>
</dbReference>
<feature type="transmembrane region" description="Helical" evidence="10">
    <location>
        <begin position="144"/>
        <end position="177"/>
    </location>
</feature>
<keyword evidence="7" id="KW-0256">Endoplasmic reticulum</keyword>
<keyword evidence="3" id="KW-0337">GPI-anchor biosynthesis</keyword>
<name>A0A850DYA9_9MICO</name>
<dbReference type="UniPathway" id="UPA00196"/>
<reference evidence="11 12" key="1">
    <citation type="submission" date="2020-05" db="EMBL/GenBank/DDBJ databases">
        <title>Genome Sequencing of Type Strains.</title>
        <authorList>
            <person name="Lemaire J.F."/>
            <person name="Inderbitzin P."/>
            <person name="Gregorio O.A."/>
            <person name="Collins S.B."/>
            <person name="Wespe N."/>
            <person name="Knight-Connoni V."/>
        </authorList>
    </citation>
    <scope>NUCLEOTIDE SEQUENCE [LARGE SCALE GENOMIC DNA]</scope>
    <source>
        <strain evidence="11 12">DSM 20512</strain>
    </source>
</reference>
<proteinExistence type="predicted"/>
<dbReference type="GO" id="GO:0006506">
    <property type="term" value="P:GPI anchor biosynthetic process"/>
    <property type="evidence" value="ECO:0007669"/>
    <property type="project" value="UniProtKB-UniPathway"/>
</dbReference>
<dbReference type="GO" id="GO:0031501">
    <property type="term" value="C:mannosyltransferase complex"/>
    <property type="evidence" value="ECO:0007669"/>
    <property type="project" value="TreeGrafter"/>
</dbReference>
<sequence>MRAAHRAFPGPEGEVATWRRALVGGTSAWLLSRLLVTTVAVATQWGATGSLLGGKPFVDLLSRWDSSHFAAIARDGYAPDSTDVAFFPGYPMIARAVASVLALWSADPVPVALAAVAAVGGVVATVLTWRVVEVGSGVRAAEVATVLFVFGPYAVFLHASYAESCFAAAALGAWYAATRERWLAAGLLSALAGTVRPNGLFLLAALGVLYVVRRRAAGRRIVAWPAVGLATGVLGWTGYTTYLWALTGRWDAWTRAQEFGWGRRTQAPWDTFRDTLQNVLHHRLLSARPQFLLDVVFAALLVAAVVYFLVRRSWAEAVFVGLTAVSLMTSSTYVSLARNTLPLFPVWAALGSASTRHTTGRRVALVVLVVGVALCVANTHQFTLGRWAD</sequence>
<evidence type="ECO:0000313" key="11">
    <source>
        <dbReference type="EMBL" id="NUU29408.1"/>
    </source>
</evidence>
<dbReference type="PANTHER" id="PTHR12468:SF2">
    <property type="entry name" value="GPI MANNOSYLTRANSFERASE 2"/>
    <property type="match status" value="1"/>
</dbReference>
<dbReference type="Pfam" id="PF04188">
    <property type="entry name" value="Mannosyl_trans2"/>
    <property type="match status" value="1"/>
</dbReference>
<feature type="transmembrane region" description="Helical" evidence="10">
    <location>
        <begin position="111"/>
        <end position="132"/>
    </location>
</feature>
<evidence type="ECO:0000256" key="9">
    <source>
        <dbReference type="ARBA" id="ARBA00023136"/>
    </source>
</evidence>